<keyword evidence="7" id="KW-0966">Cell projection</keyword>
<dbReference type="PRINTS" id="PR00207">
    <property type="entry name" value="FLAGELLIN"/>
</dbReference>
<comment type="caution">
    <text evidence="7">The sequence shown here is derived from an EMBL/GenBank/DDBJ whole genome shotgun (WGS) entry which is preliminary data.</text>
</comment>
<dbReference type="InterPro" id="IPR001492">
    <property type="entry name" value="Flagellin"/>
</dbReference>
<dbReference type="GO" id="GO:0005198">
    <property type="term" value="F:structural molecule activity"/>
    <property type="evidence" value="ECO:0007669"/>
    <property type="project" value="InterPro"/>
</dbReference>
<dbReference type="AlphaFoldDB" id="A0A3E0TRK6"/>
<dbReference type="PANTHER" id="PTHR42792">
    <property type="entry name" value="FLAGELLIN"/>
    <property type="match status" value="1"/>
</dbReference>
<keyword evidence="4" id="KW-0964">Secreted</keyword>
<proteinExistence type="inferred from homology"/>
<dbReference type="Gene3D" id="1.20.1330.10">
    <property type="entry name" value="f41 fragment of flagellin, N-terminal domain"/>
    <property type="match status" value="1"/>
</dbReference>
<dbReference type="PANTHER" id="PTHR42792:SF2">
    <property type="entry name" value="FLAGELLIN"/>
    <property type="match status" value="1"/>
</dbReference>
<keyword evidence="5" id="KW-0975">Bacterial flagellum</keyword>
<evidence type="ECO:0000259" key="6">
    <source>
        <dbReference type="Pfam" id="PF00669"/>
    </source>
</evidence>
<dbReference type="InterPro" id="IPR001029">
    <property type="entry name" value="Flagellin_N"/>
</dbReference>
<reference evidence="7 8" key="1">
    <citation type="submission" date="2018-08" db="EMBL/GenBank/DDBJ databases">
        <title>Thalassotalea euphylliae genome.</title>
        <authorList>
            <person name="Summers S."/>
            <person name="Rice S.A."/>
            <person name="Freckelton M.L."/>
            <person name="Nedved B.T."/>
            <person name="Hadfield M.G."/>
        </authorList>
    </citation>
    <scope>NUCLEOTIDE SEQUENCE [LARGE SCALE GENOMIC DNA]</scope>
    <source>
        <strain evidence="7 8">H1</strain>
    </source>
</reference>
<evidence type="ECO:0000256" key="2">
    <source>
        <dbReference type="ARBA" id="ARBA00004613"/>
    </source>
</evidence>
<comment type="similarity">
    <text evidence="3">Belongs to the bacterial flagellin family.</text>
</comment>
<accession>A0A3E0TRK6</accession>
<dbReference type="RefSeq" id="WP_116007725.1">
    <property type="nucleotide sequence ID" value="NZ_QUOU01000001.1"/>
</dbReference>
<keyword evidence="7" id="KW-0969">Cilium</keyword>
<name>A0A3E0TRK6_9GAMM</name>
<dbReference type="Pfam" id="PF00669">
    <property type="entry name" value="Flagellin_N"/>
    <property type="match status" value="1"/>
</dbReference>
<feature type="domain" description="Flagellin N-terminal" evidence="6">
    <location>
        <begin position="6"/>
        <end position="142"/>
    </location>
</feature>
<sequence>MPLYLNTNIGSINAQKQLSNISTQLNTSFERLSSGLRINNAKDDAAGLQISNRLTAQIMGLAQANRNANNGISVAQTAEGALGKASEVIQRLRVLALQSANGSNTSNDRVALDDEYQLLIQEINSIADKTSFAGKPLLDGSFDELFQVGANASQTVPLQIDGFSADDIGSAKAVTKTTLIQDVEQGSLRLHSNPIRGFGDPTSHVLVDSSAPPSVSWPSSTAVSTVSNSGSTFSVPTTGSANAKEVAENINNAGLGVTASAATYASLVFRDFPNPAFNTVPYPTPIDISFDVIGELGSVSVAVNWFN</sequence>
<evidence type="ECO:0000313" key="7">
    <source>
        <dbReference type="EMBL" id="REL26612.1"/>
    </source>
</evidence>
<evidence type="ECO:0000256" key="3">
    <source>
        <dbReference type="ARBA" id="ARBA00005709"/>
    </source>
</evidence>
<keyword evidence="7" id="KW-0282">Flagellum</keyword>
<dbReference type="GO" id="GO:0009288">
    <property type="term" value="C:bacterial-type flagellum"/>
    <property type="evidence" value="ECO:0007669"/>
    <property type="project" value="UniProtKB-SubCell"/>
</dbReference>
<dbReference type="EMBL" id="QUOU01000001">
    <property type="protein sequence ID" value="REL26612.1"/>
    <property type="molecule type" value="Genomic_DNA"/>
</dbReference>
<gene>
    <name evidence="7" type="ORF">DXX93_08500</name>
</gene>
<evidence type="ECO:0000256" key="4">
    <source>
        <dbReference type="ARBA" id="ARBA00022525"/>
    </source>
</evidence>
<protein>
    <submittedName>
        <fullName evidence="7">Flagellin</fullName>
    </submittedName>
</protein>
<evidence type="ECO:0000256" key="1">
    <source>
        <dbReference type="ARBA" id="ARBA00004365"/>
    </source>
</evidence>
<dbReference type="Proteomes" id="UP000256478">
    <property type="component" value="Unassembled WGS sequence"/>
</dbReference>
<dbReference type="OrthoDB" id="9796789at2"/>
<dbReference type="SUPFAM" id="SSF64518">
    <property type="entry name" value="Phase 1 flagellin"/>
    <property type="match status" value="1"/>
</dbReference>
<comment type="subcellular location">
    <subcellularLocation>
        <location evidence="1">Bacterial flagellum</location>
    </subcellularLocation>
    <subcellularLocation>
        <location evidence="2">Secreted</location>
    </subcellularLocation>
</comment>
<evidence type="ECO:0000313" key="8">
    <source>
        <dbReference type="Proteomes" id="UP000256478"/>
    </source>
</evidence>
<organism evidence="7 8">
    <name type="scientific">Thalassotalea euphylliae</name>
    <dbReference type="NCBI Taxonomy" id="1655234"/>
    <lineage>
        <taxon>Bacteria</taxon>
        <taxon>Pseudomonadati</taxon>
        <taxon>Pseudomonadota</taxon>
        <taxon>Gammaproteobacteria</taxon>
        <taxon>Alteromonadales</taxon>
        <taxon>Colwelliaceae</taxon>
        <taxon>Thalassotalea</taxon>
    </lineage>
</organism>
<evidence type="ECO:0000256" key="5">
    <source>
        <dbReference type="ARBA" id="ARBA00023143"/>
    </source>
</evidence>
<dbReference type="GO" id="GO:0005576">
    <property type="term" value="C:extracellular region"/>
    <property type="evidence" value="ECO:0007669"/>
    <property type="project" value="UniProtKB-SubCell"/>
</dbReference>